<dbReference type="PANTHER" id="PTHR48112:SF22">
    <property type="entry name" value="MITOCHONDRIAL TRANSCRIPTION FACTOR A, ISOFORM B"/>
    <property type="match status" value="1"/>
</dbReference>
<sequence length="403" mass="43151">MQGAEEFYLDDVPEMESAVTEAFDAINPNGELPMRGLAECAVFEEEPERGVLLMRDLQVLDGDEPTPLDIVGRVTALAEDGSPRQGGPAGPVVRLSAVTEWSVEYADEMVIVWVSTETADYKLLSPAPQYTPLWEVLQRKTALAARVLALLADDPTMTYKALLRQTILCNSIPGAIQFKADDLLHFGRFLVDQIANSEELASCRALIGLREALERKAKEEAITQRSLDDEEKAESDPNKRQRKATKMYEAVPSHTPRAGSGGGADGKGKAGGAGGKGKAGGKDEDPNAPRPAQSAFMYYSKEMRTQIATEGLLTAEGAPLSYADVGRLVGERWKGASKEVKATYEEIAAADKERFIIETAALEAEKEAREAAAMKGKRGPKRASLDGGSGLPGGGATPLSPGT</sequence>
<feature type="region of interest" description="Disordered" evidence="5">
    <location>
        <begin position="220"/>
        <end position="292"/>
    </location>
</feature>
<evidence type="ECO:0000256" key="5">
    <source>
        <dbReference type="SAM" id="MobiDB-lite"/>
    </source>
</evidence>
<evidence type="ECO:0000256" key="1">
    <source>
        <dbReference type="ARBA" id="ARBA00004123"/>
    </source>
</evidence>
<feature type="non-terminal residue" evidence="7">
    <location>
        <position position="403"/>
    </location>
</feature>
<dbReference type="GO" id="GO:0005634">
    <property type="term" value="C:nucleus"/>
    <property type="evidence" value="ECO:0007669"/>
    <property type="project" value="UniProtKB-SubCell"/>
</dbReference>
<dbReference type="InterPro" id="IPR009071">
    <property type="entry name" value="HMG_box_dom"/>
</dbReference>
<dbReference type="OrthoDB" id="1919336at2759"/>
<dbReference type="Pfam" id="PF12047">
    <property type="entry name" value="DNMT1-RFD"/>
    <property type="match status" value="1"/>
</dbReference>
<gene>
    <name evidence="7" type="ORF">Ctob_013454</name>
</gene>
<dbReference type="AlphaFoldDB" id="A0A0M0JNJ3"/>
<evidence type="ECO:0000259" key="6">
    <source>
        <dbReference type="PROSITE" id="PS50118"/>
    </source>
</evidence>
<keyword evidence="8" id="KW-1185">Reference proteome</keyword>
<proteinExistence type="predicted"/>
<comment type="caution">
    <text evidence="7">The sequence shown here is derived from an EMBL/GenBank/DDBJ whole genome shotgun (WGS) entry which is preliminary data.</text>
</comment>
<keyword evidence="3 4" id="KW-0539">Nucleus</keyword>
<dbReference type="Gene3D" id="1.10.30.10">
    <property type="entry name" value="High mobility group box domain"/>
    <property type="match status" value="1"/>
</dbReference>
<dbReference type="InterPro" id="IPR036910">
    <property type="entry name" value="HMG_box_dom_sf"/>
</dbReference>
<reference evidence="8" key="1">
    <citation type="journal article" date="2015" name="PLoS Genet.">
        <title>Genome Sequence and Transcriptome Analyses of Chrysochromulina tobin: Metabolic Tools for Enhanced Algal Fitness in the Prominent Order Prymnesiales (Haptophyceae).</title>
        <authorList>
            <person name="Hovde B.T."/>
            <person name="Deodato C.R."/>
            <person name="Hunsperger H.M."/>
            <person name="Ryken S.A."/>
            <person name="Yost W."/>
            <person name="Jha R.K."/>
            <person name="Patterson J."/>
            <person name="Monnat R.J. Jr."/>
            <person name="Barlow S.B."/>
            <person name="Starkenburg S.R."/>
            <person name="Cattolico R.A."/>
        </authorList>
    </citation>
    <scope>NUCLEOTIDE SEQUENCE</scope>
    <source>
        <strain evidence="8">CCMP291</strain>
    </source>
</reference>
<dbReference type="PROSITE" id="PS50118">
    <property type="entry name" value="HMG_BOX_2"/>
    <property type="match status" value="1"/>
</dbReference>
<dbReference type="PANTHER" id="PTHR48112">
    <property type="entry name" value="HIGH MOBILITY GROUP PROTEIN DSP1"/>
    <property type="match status" value="1"/>
</dbReference>
<keyword evidence="2 4" id="KW-0238">DNA-binding</keyword>
<evidence type="ECO:0000256" key="3">
    <source>
        <dbReference type="ARBA" id="ARBA00023242"/>
    </source>
</evidence>
<dbReference type="GO" id="GO:0003677">
    <property type="term" value="F:DNA binding"/>
    <property type="evidence" value="ECO:0007669"/>
    <property type="project" value="UniProtKB-UniRule"/>
</dbReference>
<evidence type="ECO:0000313" key="7">
    <source>
        <dbReference type="EMBL" id="KOO28154.1"/>
    </source>
</evidence>
<feature type="region of interest" description="Disordered" evidence="5">
    <location>
        <begin position="367"/>
        <end position="403"/>
    </location>
</feature>
<dbReference type="EMBL" id="JWZX01002612">
    <property type="protein sequence ID" value="KOO28154.1"/>
    <property type="molecule type" value="Genomic_DNA"/>
</dbReference>
<feature type="domain" description="HMG box" evidence="6">
    <location>
        <begin position="289"/>
        <end position="363"/>
    </location>
</feature>
<dbReference type="InterPro" id="IPR022702">
    <property type="entry name" value="Cytosine_MeTrfase1_RFD"/>
</dbReference>
<feature type="compositionally biased region" description="Gly residues" evidence="5">
    <location>
        <begin position="259"/>
        <end position="278"/>
    </location>
</feature>
<organism evidence="7 8">
    <name type="scientific">Chrysochromulina tobinii</name>
    <dbReference type="NCBI Taxonomy" id="1460289"/>
    <lineage>
        <taxon>Eukaryota</taxon>
        <taxon>Haptista</taxon>
        <taxon>Haptophyta</taxon>
        <taxon>Prymnesiophyceae</taxon>
        <taxon>Prymnesiales</taxon>
        <taxon>Chrysochromulinaceae</taxon>
        <taxon>Chrysochromulina</taxon>
    </lineage>
</organism>
<evidence type="ECO:0000256" key="4">
    <source>
        <dbReference type="PROSITE-ProRule" id="PRU00267"/>
    </source>
</evidence>
<comment type="subcellular location">
    <subcellularLocation>
        <location evidence="1">Nucleus</location>
    </subcellularLocation>
</comment>
<feature type="DNA-binding region" description="HMG box" evidence="4">
    <location>
        <begin position="289"/>
        <end position="363"/>
    </location>
</feature>
<protein>
    <submittedName>
        <fullName evidence="7">High mobility group protein</fullName>
    </submittedName>
</protein>
<dbReference type="SUPFAM" id="SSF47095">
    <property type="entry name" value="HMG-box"/>
    <property type="match status" value="1"/>
</dbReference>
<evidence type="ECO:0000256" key="2">
    <source>
        <dbReference type="ARBA" id="ARBA00023125"/>
    </source>
</evidence>
<accession>A0A0M0JNJ3</accession>
<dbReference type="Proteomes" id="UP000037460">
    <property type="component" value="Unassembled WGS sequence"/>
</dbReference>
<evidence type="ECO:0000313" key="8">
    <source>
        <dbReference type="Proteomes" id="UP000037460"/>
    </source>
</evidence>
<feature type="compositionally biased region" description="Gly residues" evidence="5">
    <location>
        <begin position="387"/>
        <end position="396"/>
    </location>
</feature>
<dbReference type="Pfam" id="PF00505">
    <property type="entry name" value="HMG_box"/>
    <property type="match status" value="1"/>
</dbReference>
<dbReference type="InterPro" id="IPR050342">
    <property type="entry name" value="HMGB"/>
</dbReference>
<dbReference type="SMART" id="SM00398">
    <property type="entry name" value="HMG"/>
    <property type="match status" value="1"/>
</dbReference>
<name>A0A0M0JNJ3_9EUKA</name>